<sequence>MARWLTWLLLGLAGVVLLVAGLVAFVAGTHTGLRWAWSLGQPYLPDGIEVAAVEGRLLDEVVVRGVRVDLPGLELDADRLRLAWQPRRLWQNELRVRALEGSGITVTTRPDETPPADDSDTPTELPERIELPLRVVIERLAIRDVAYRAQPDAEPIRLDRAELGARLDNQRWQVDTLTLRAPLADADGDLRLTPVRPFALEAGLDWTVRAPDLAPVSGQTRVGGNLLERLTVDQTVATPYNARAEVVLTQLLDAAALDATVHLNQTDVAAIRADLPPAGVDAELNASGPLGDLDVQGWITGNSEAHGRARLDLAANVSPARVRLDTLRLTSSDMAGELNADGRVALGPGTPLDVRLRWHDLQWPLAGEPTLRSDSGSIAVDGRLDDYRLDADIGWQLPDQDAGQLQLAGSGDLSAIRLPTIAVSGGPGRIAGDARVAWAPALDAEIRLAGDNVNPGAIQAAWPGNLSLDLHATAAMPDGALTARVETLAVDGRLRDVPVRVDATAGYRPERVDIDRLLLEAGGNRLTANGRLGLAQTTSDLDWNLDAPTLNTLAPFGAALNGAAAGEGRISGTLQALRVNAELNANDLEAAGNELAALTLSADIDRSGQARSKIDLQITDLQAGGQTLDAVTLAGDGTPADHQLRLALTGPQLEADLGLTGALTDDETDWAFTLQQLNLTQDPLPTFALAAPAAGRLNATTQSLEQTCLTGGDARLCLSGQRRGGEITGNLSLQNAALALARPWLPPDLALAGTVDAEADAGIRGGEPDVTARINTSAGAISATDPDGNDLTLLGFEAGEITATLRASRLTVDGDLPLTAGGRVALAVNAGDAANGLTGGPLSGTVDIAVPDLSVITRLTDEIEAFEGGLDGQLDLGGSLSRPELIGEVALEADRVALVTPGLELTAVRAALVGQGNRVQLDAGATSGEGTVEAGGTIGFGGDSPTVDLTVRGDRFLAMDTRDARVLVSPDLTIGMSADRIDVTGTVTVPEADITPRELPAGSAVTVSDDQVIVSADNPPGAAGRALHADVTLVLGDAVHFEGFGLTADIAGDLRVRQQPGDPPTGTGELRVTEGRYKAYGQDLDIQRGRVLFAGGPVTQPGLDVRAVRRPATDILVGVQVRGNLRTPDFTLYSEPGMGQSEQLSWLLLGRPLDGASSSEASLVSRAALALGLKGGNTLVKSVGDRLGLDEIGIDSAPGTTGEQAALMVGKWLTPRLYVNYGVGLFEPVSTLRLRYTLTPLWRIQTESTGAHSGGDLLFSIERP</sequence>
<evidence type="ECO:0000313" key="8">
    <source>
        <dbReference type="Proteomes" id="UP001259982"/>
    </source>
</evidence>
<dbReference type="PANTHER" id="PTHR36985:SF1">
    <property type="entry name" value="TRANSLOCATION AND ASSEMBLY MODULE SUBUNIT TAMB"/>
    <property type="match status" value="1"/>
</dbReference>
<dbReference type="InterPro" id="IPR007452">
    <property type="entry name" value="TamB_C"/>
</dbReference>
<dbReference type="EMBL" id="JAVRHY010000008">
    <property type="protein sequence ID" value="MDT0618837.1"/>
    <property type="molecule type" value="Genomic_DNA"/>
</dbReference>
<keyword evidence="2" id="KW-0812">Transmembrane</keyword>
<keyword evidence="8" id="KW-1185">Reference proteome</keyword>
<evidence type="ECO:0000256" key="2">
    <source>
        <dbReference type="ARBA" id="ARBA00022692"/>
    </source>
</evidence>
<evidence type="ECO:0000256" key="5">
    <source>
        <dbReference type="SAM" id="MobiDB-lite"/>
    </source>
</evidence>
<reference evidence="7 8" key="1">
    <citation type="submission" date="2023-09" db="EMBL/GenBank/DDBJ databases">
        <authorList>
            <person name="Rey-Velasco X."/>
        </authorList>
    </citation>
    <scope>NUCLEOTIDE SEQUENCE [LARGE SCALE GENOMIC DNA]</scope>
    <source>
        <strain evidence="7 8">P385</strain>
    </source>
</reference>
<protein>
    <submittedName>
        <fullName evidence="7">Translocation/assembly module TamB domain-containing protein</fullName>
    </submittedName>
</protein>
<keyword evidence="3" id="KW-1133">Transmembrane helix</keyword>
<name>A0ABU3B8N5_9GAMM</name>
<feature type="domain" description="Translocation and assembly module TamB C-terminal" evidence="6">
    <location>
        <begin position="926"/>
        <end position="1261"/>
    </location>
</feature>
<evidence type="ECO:0000256" key="1">
    <source>
        <dbReference type="ARBA" id="ARBA00004167"/>
    </source>
</evidence>
<feature type="region of interest" description="Disordered" evidence="5">
    <location>
        <begin position="105"/>
        <end position="125"/>
    </location>
</feature>
<comment type="subcellular location">
    <subcellularLocation>
        <location evidence="1">Membrane</location>
        <topology evidence="1">Single-pass membrane protein</topology>
    </subcellularLocation>
</comment>
<evidence type="ECO:0000259" key="6">
    <source>
        <dbReference type="Pfam" id="PF04357"/>
    </source>
</evidence>
<evidence type="ECO:0000313" key="7">
    <source>
        <dbReference type="EMBL" id="MDT0618837.1"/>
    </source>
</evidence>
<comment type="caution">
    <text evidence="7">The sequence shown here is derived from an EMBL/GenBank/DDBJ whole genome shotgun (WGS) entry which is preliminary data.</text>
</comment>
<accession>A0ABU3B8N5</accession>
<gene>
    <name evidence="7" type="ORF">RM531_10160</name>
</gene>
<evidence type="ECO:0000256" key="3">
    <source>
        <dbReference type="ARBA" id="ARBA00022989"/>
    </source>
</evidence>
<dbReference type="Proteomes" id="UP001259982">
    <property type="component" value="Unassembled WGS sequence"/>
</dbReference>
<dbReference type="Pfam" id="PF04357">
    <property type="entry name" value="TamB"/>
    <property type="match status" value="1"/>
</dbReference>
<keyword evidence="4" id="KW-0472">Membrane</keyword>
<evidence type="ECO:0000256" key="4">
    <source>
        <dbReference type="ARBA" id="ARBA00023136"/>
    </source>
</evidence>
<organism evidence="7 8">
    <name type="scientific">Spectribacter acetivorans</name>
    <dbReference type="NCBI Taxonomy" id="3075603"/>
    <lineage>
        <taxon>Bacteria</taxon>
        <taxon>Pseudomonadati</taxon>
        <taxon>Pseudomonadota</taxon>
        <taxon>Gammaproteobacteria</taxon>
        <taxon>Salinisphaerales</taxon>
        <taxon>Salinisphaeraceae</taxon>
        <taxon>Spectribacter</taxon>
    </lineage>
</organism>
<proteinExistence type="predicted"/>
<dbReference type="PANTHER" id="PTHR36985">
    <property type="entry name" value="TRANSLOCATION AND ASSEMBLY MODULE SUBUNIT TAMB"/>
    <property type="match status" value="1"/>
</dbReference>
<dbReference type="RefSeq" id="WP_311659059.1">
    <property type="nucleotide sequence ID" value="NZ_JAVRHY010000008.1"/>
</dbReference>